<dbReference type="InterPro" id="IPR000719">
    <property type="entry name" value="Prot_kinase_dom"/>
</dbReference>
<keyword evidence="2" id="KW-0547">Nucleotide-binding</keyword>
<name>A0A7R9LCX4_9ACAR</name>
<evidence type="ECO:0000313" key="7">
    <source>
        <dbReference type="EMBL" id="CAD7639093.1"/>
    </source>
</evidence>
<sequence>MFGLFGKKYVPQVIVSEVNEYNRLYEELRSLGSGAFGEVITIYGNLCSYSLKNILQHKPQVFGRQPGEPMNSIEFYISCHIFPYTKYEFYISCHIFKEILECVQYLHELNPPVIHRDLKPDNILISSQLRNGRFIKICDFGLATLHSSSSSSHTTGVGTRQYMAPEVKLQTKYTPKADIYSLAIIAHKLFNLNNFNSPELIIYSGYEIYDKFIKLDQIIDSMCVPIHSTRPECSQSLIMN</sequence>
<dbReference type="SUPFAM" id="SSF56112">
    <property type="entry name" value="Protein kinase-like (PK-like)"/>
    <property type="match status" value="1"/>
</dbReference>
<evidence type="ECO:0000256" key="4">
    <source>
        <dbReference type="ARBA" id="ARBA00022840"/>
    </source>
</evidence>
<dbReference type="PROSITE" id="PS50011">
    <property type="entry name" value="PROTEIN_KINASE_DOM"/>
    <property type="match status" value="1"/>
</dbReference>
<keyword evidence="8" id="KW-1185">Reference proteome</keyword>
<dbReference type="GO" id="GO:0005524">
    <property type="term" value="F:ATP binding"/>
    <property type="evidence" value="ECO:0007669"/>
    <property type="project" value="UniProtKB-KW"/>
</dbReference>
<dbReference type="PANTHER" id="PTHR11042">
    <property type="entry name" value="EUKARYOTIC TRANSLATION INITIATION FACTOR 2-ALPHA KINASE EIF2-ALPHA KINASE -RELATED"/>
    <property type="match status" value="1"/>
</dbReference>
<dbReference type="SMART" id="SM00220">
    <property type="entry name" value="S_TKc"/>
    <property type="match status" value="1"/>
</dbReference>
<comment type="similarity">
    <text evidence="5">Belongs to the protein kinase superfamily. Ser/Thr protein kinase family. GCN2 subfamily.</text>
</comment>
<dbReference type="AlphaFoldDB" id="A0A7R9LCX4"/>
<keyword evidence="1" id="KW-0808">Transferase</keyword>
<dbReference type="InterPro" id="IPR011009">
    <property type="entry name" value="Kinase-like_dom_sf"/>
</dbReference>
<evidence type="ECO:0000256" key="5">
    <source>
        <dbReference type="ARBA" id="ARBA00037982"/>
    </source>
</evidence>
<keyword evidence="4" id="KW-0067">ATP-binding</keyword>
<dbReference type="GO" id="GO:0005737">
    <property type="term" value="C:cytoplasm"/>
    <property type="evidence" value="ECO:0007669"/>
    <property type="project" value="TreeGrafter"/>
</dbReference>
<dbReference type="Pfam" id="PF00069">
    <property type="entry name" value="Pkinase"/>
    <property type="match status" value="1"/>
</dbReference>
<proteinExistence type="inferred from homology"/>
<evidence type="ECO:0000256" key="1">
    <source>
        <dbReference type="ARBA" id="ARBA00022679"/>
    </source>
</evidence>
<dbReference type="EMBL" id="OC915179">
    <property type="protein sequence ID" value="CAD7639093.1"/>
    <property type="molecule type" value="Genomic_DNA"/>
</dbReference>
<accession>A0A7R9LCX4</accession>
<reference evidence="7" key="1">
    <citation type="submission" date="2020-11" db="EMBL/GenBank/DDBJ databases">
        <authorList>
            <person name="Tran Van P."/>
        </authorList>
    </citation>
    <scope>NUCLEOTIDE SEQUENCE</scope>
</reference>
<dbReference type="InterPro" id="IPR008271">
    <property type="entry name" value="Ser/Thr_kinase_AS"/>
</dbReference>
<evidence type="ECO:0000313" key="8">
    <source>
        <dbReference type="Proteomes" id="UP000728032"/>
    </source>
</evidence>
<evidence type="ECO:0000259" key="6">
    <source>
        <dbReference type="PROSITE" id="PS50011"/>
    </source>
</evidence>
<dbReference type="OrthoDB" id="541276at2759"/>
<dbReference type="EMBL" id="CAJPVJ010000354">
    <property type="protein sequence ID" value="CAG2162176.1"/>
    <property type="molecule type" value="Genomic_DNA"/>
</dbReference>
<organism evidence="7">
    <name type="scientific">Oppiella nova</name>
    <dbReference type="NCBI Taxonomy" id="334625"/>
    <lineage>
        <taxon>Eukaryota</taxon>
        <taxon>Metazoa</taxon>
        <taxon>Ecdysozoa</taxon>
        <taxon>Arthropoda</taxon>
        <taxon>Chelicerata</taxon>
        <taxon>Arachnida</taxon>
        <taxon>Acari</taxon>
        <taxon>Acariformes</taxon>
        <taxon>Sarcoptiformes</taxon>
        <taxon>Oribatida</taxon>
        <taxon>Brachypylina</taxon>
        <taxon>Oppioidea</taxon>
        <taxon>Oppiidae</taxon>
        <taxon>Oppiella</taxon>
    </lineage>
</organism>
<dbReference type="GO" id="GO:0005634">
    <property type="term" value="C:nucleus"/>
    <property type="evidence" value="ECO:0007669"/>
    <property type="project" value="TreeGrafter"/>
</dbReference>
<dbReference type="GO" id="GO:0004672">
    <property type="term" value="F:protein kinase activity"/>
    <property type="evidence" value="ECO:0007669"/>
    <property type="project" value="InterPro"/>
</dbReference>
<feature type="domain" description="Protein kinase" evidence="6">
    <location>
        <begin position="1"/>
        <end position="240"/>
    </location>
</feature>
<keyword evidence="3" id="KW-0418">Kinase</keyword>
<evidence type="ECO:0000256" key="2">
    <source>
        <dbReference type="ARBA" id="ARBA00022741"/>
    </source>
</evidence>
<dbReference type="Proteomes" id="UP000728032">
    <property type="component" value="Unassembled WGS sequence"/>
</dbReference>
<dbReference type="PROSITE" id="PS00108">
    <property type="entry name" value="PROTEIN_KINASE_ST"/>
    <property type="match status" value="1"/>
</dbReference>
<dbReference type="InterPro" id="IPR050339">
    <property type="entry name" value="CC_SR_Kinase"/>
</dbReference>
<gene>
    <name evidence="7" type="ORF">ONB1V03_LOCUS1775</name>
</gene>
<evidence type="ECO:0000256" key="3">
    <source>
        <dbReference type="ARBA" id="ARBA00022777"/>
    </source>
</evidence>
<dbReference type="Gene3D" id="1.10.510.10">
    <property type="entry name" value="Transferase(Phosphotransferase) domain 1"/>
    <property type="match status" value="1"/>
</dbReference>
<protein>
    <recommendedName>
        <fullName evidence="6">Protein kinase domain-containing protein</fullName>
    </recommendedName>
</protein>